<organism evidence="5 6">
    <name type="scientific">Klebsormidium nitens</name>
    <name type="common">Green alga</name>
    <name type="synonym">Ulothrix nitens</name>
    <dbReference type="NCBI Taxonomy" id="105231"/>
    <lineage>
        <taxon>Eukaryota</taxon>
        <taxon>Viridiplantae</taxon>
        <taxon>Streptophyta</taxon>
        <taxon>Klebsormidiophyceae</taxon>
        <taxon>Klebsormidiales</taxon>
        <taxon>Klebsormidiaceae</taxon>
        <taxon>Klebsormidium</taxon>
    </lineage>
</organism>
<evidence type="ECO:0000256" key="2">
    <source>
        <dbReference type="ARBA" id="ARBA00023239"/>
    </source>
</evidence>
<protein>
    <recommendedName>
        <fullName evidence="4">DJ-1/PfpI domain-containing protein</fullName>
    </recommendedName>
</protein>
<dbReference type="Gene3D" id="3.40.50.880">
    <property type="match status" value="1"/>
</dbReference>
<dbReference type="InterPro" id="IPR050325">
    <property type="entry name" value="Prot/Nucl_acid_deglycase"/>
</dbReference>
<dbReference type="OMA" id="GEKTGFW"/>
<evidence type="ECO:0000256" key="3">
    <source>
        <dbReference type="ARBA" id="ARBA00038493"/>
    </source>
</evidence>
<dbReference type="InterPro" id="IPR002818">
    <property type="entry name" value="DJ-1/PfpI"/>
</dbReference>
<dbReference type="GO" id="GO:0019243">
    <property type="term" value="P:methylglyoxal catabolic process to D-lactate via S-lactoyl-glutathione"/>
    <property type="evidence" value="ECO:0000318"/>
    <property type="project" value="GO_Central"/>
</dbReference>
<evidence type="ECO:0000259" key="4">
    <source>
        <dbReference type="Pfam" id="PF01965"/>
    </source>
</evidence>
<keyword evidence="2" id="KW-0456">Lyase</keyword>
<evidence type="ECO:0000313" key="6">
    <source>
        <dbReference type="Proteomes" id="UP000054558"/>
    </source>
</evidence>
<dbReference type="CDD" id="cd03141">
    <property type="entry name" value="GATase1_Hsp31_like"/>
    <property type="match status" value="1"/>
</dbReference>
<reference evidence="5 6" key="1">
    <citation type="journal article" date="2014" name="Nat. Commun.">
        <title>Klebsormidium flaccidum genome reveals primary factors for plant terrestrial adaptation.</title>
        <authorList>
            <person name="Hori K."/>
            <person name="Maruyama F."/>
            <person name="Fujisawa T."/>
            <person name="Togashi T."/>
            <person name="Yamamoto N."/>
            <person name="Seo M."/>
            <person name="Sato S."/>
            <person name="Yamada T."/>
            <person name="Mori H."/>
            <person name="Tajima N."/>
            <person name="Moriyama T."/>
            <person name="Ikeuchi M."/>
            <person name="Watanabe M."/>
            <person name="Wada H."/>
            <person name="Kobayashi K."/>
            <person name="Saito M."/>
            <person name="Masuda T."/>
            <person name="Sasaki-Sekimoto Y."/>
            <person name="Mashiguchi K."/>
            <person name="Awai K."/>
            <person name="Shimojima M."/>
            <person name="Masuda S."/>
            <person name="Iwai M."/>
            <person name="Nobusawa T."/>
            <person name="Narise T."/>
            <person name="Kondo S."/>
            <person name="Saito H."/>
            <person name="Sato R."/>
            <person name="Murakawa M."/>
            <person name="Ihara Y."/>
            <person name="Oshima-Yamada Y."/>
            <person name="Ohtaka K."/>
            <person name="Satoh M."/>
            <person name="Sonobe K."/>
            <person name="Ishii M."/>
            <person name="Ohtani R."/>
            <person name="Kanamori-Sato M."/>
            <person name="Honoki R."/>
            <person name="Miyazaki D."/>
            <person name="Mochizuki H."/>
            <person name="Umetsu J."/>
            <person name="Higashi K."/>
            <person name="Shibata D."/>
            <person name="Kamiya Y."/>
            <person name="Sato N."/>
            <person name="Nakamura Y."/>
            <person name="Tabata S."/>
            <person name="Ida S."/>
            <person name="Kurokawa K."/>
            <person name="Ohta H."/>
        </authorList>
    </citation>
    <scope>NUCLEOTIDE SEQUENCE [LARGE SCALE GENOMIC DNA]</scope>
    <source>
        <strain evidence="5 6">NIES-2285</strain>
    </source>
</reference>
<keyword evidence="1" id="KW-0346">Stress response</keyword>
<name>A0A1Y1IP10_KLENI</name>
<dbReference type="PANTHER" id="PTHR48094:SF11">
    <property type="entry name" value="GLUTATHIONE-INDEPENDENT GLYOXALASE HSP31-RELATED"/>
    <property type="match status" value="1"/>
</dbReference>
<feature type="domain" description="DJ-1/PfpI" evidence="4">
    <location>
        <begin position="31"/>
        <end position="226"/>
    </location>
</feature>
<dbReference type="GO" id="GO:0005737">
    <property type="term" value="C:cytoplasm"/>
    <property type="evidence" value="ECO:0000318"/>
    <property type="project" value="GO_Central"/>
</dbReference>
<keyword evidence="6" id="KW-1185">Reference proteome</keyword>
<dbReference type="InterPro" id="IPR029062">
    <property type="entry name" value="Class_I_gatase-like"/>
</dbReference>
<dbReference type="AlphaFoldDB" id="A0A1Y1IP10"/>
<evidence type="ECO:0000256" key="1">
    <source>
        <dbReference type="ARBA" id="ARBA00023016"/>
    </source>
</evidence>
<accession>A0A1Y1IP10</accession>
<dbReference type="PANTHER" id="PTHR48094">
    <property type="entry name" value="PROTEIN/NUCLEIC ACID DEGLYCASE DJ-1-RELATED"/>
    <property type="match status" value="1"/>
</dbReference>
<dbReference type="STRING" id="105231.A0A1Y1IP10"/>
<sequence length="230" mass="24124">MTKSVLILSTSREKLPVGNGDKKLGALWLEELAAPYFVLTEAGFDVTVASVKGGKIPVDPNSLSEGFKTPDCEKFLGNEKTKKLIEESIALKDLDKTFDAVFLPGGHGACYDLNTDPNVIALLEKQWAAGGVIGAVCHGPAGLIKPQQHSGDPIVKGKKVTGFSNSEEAAVGMTDEVPFLLEDALKEQGGIFSAGPDWGPYAVADGNLITGQNPASSSEVAKLIVKALST</sequence>
<dbReference type="GO" id="GO:0019172">
    <property type="term" value="F:glyoxalase III activity"/>
    <property type="evidence" value="ECO:0000318"/>
    <property type="project" value="GO_Central"/>
</dbReference>
<comment type="similarity">
    <text evidence="3">Belongs to the peptidase C56 family. HSP31-like subfamily.</text>
</comment>
<dbReference type="Pfam" id="PF01965">
    <property type="entry name" value="DJ-1_PfpI"/>
    <property type="match status" value="1"/>
</dbReference>
<proteinExistence type="inferred from homology"/>
<dbReference type="OrthoDB" id="543156at2759"/>
<dbReference type="SUPFAM" id="SSF52317">
    <property type="entry name" value="Class I glutamine amidotransferase-like"/>
    <property type="match status" value="1"/>
</dbReference>
<evidence type="ECO:0000313" key="5">
    <source>
        <dbReference type="EMBL" id="GAQ90911.1"/>
    </source>
</evidence>
<dbReference type="Proteomes" id="UP000054558">
    <property type="component" value="Unassembled WGS sequence"/>
</dbReference>
<dbReference type="EMBL" id="DF237650">
    <property type="protein sequence ID" value="GAQ90911.1"/>
    <property type="molecule type" value="Genomic_DNA"/>
</dbReference>
<gene>
    <name evidence="5" type="ORF">KFL_007010060</name>
</gene>